<keyword evidence="5 8" id="KW-0732">Signal</keyword>
<proteinExistence type="inferred from homology"/>
<comment type="subcellular location">
    <subcellularLocation>
        <location evidence="1">Cell outer membrane</location>
        <topology evidence="1">Multi-pass membrane protein</topology>
    </subcellularLocation>
</comment>
<name>A0A395LI87_9SPHN</name>
<dbReference type="GO" id="GO:0015483">
    <property type="term" value="F:long-chain fatty acid transporting porin activity"/>
    <property type="evidence" value="ECO:0007669"/>
    <property type="project" value="TreeGrafter"/>
</dbReference>
<evidence type="ECO:0000256" key="8">
    <source>
        <dbReference type="SAM" id="SignalP"/>
    </source>
</evidence>
<protein>
    <submittedName>
        <fullName evidence="9">Porin</fullName>
    </submittedName>
</protein>
<evidence type="ECO:0000256" key="2">
    <source>
        <dbReference type="ARBA" id="ARBA00008163"/>
    </source>
</evidence>
<keyword evidence="4" id="KW-0812">Transmembrane</keyword>
<feature type="chain" id="PRO_5017436475" evidence="8">
    <location>
        <begin position="27"/>
        <end position="434"/>
    </location>
</feature>
<keyword evidence="3" id="KW-1134">Transmembrane beta strand</keyword>
<evidence type="ECO:0000313" key="9">
    <source>
        <dbReference type="EMBL" id="RDS76349.1"/>
    </source>
</evidence>
<sequence length="434" mass="45649">MTKFLVHGLRAASALALVGAASPSLAGGFLINEQSTTATGRALSGAAVAADGPGAIFFNPAIMTELEGIQLEAGGQILLAKAEQIDRGSTRTIPGLPVTAPVGGNGGGNPFPQPLLVPNASASVQVSDRVWLGVSVNGPFGLISDYDEGFFGRYDADRSKLFTLNVQPSAAVKLSDNVSIGAGLDVQYADVELTNALPNLAPGSPDGLLDVQGDDISFGWNAGATVTFAPVRFGVHYRSQIKHDLEGTLEISGLGGPLAANNRTDDASAPLDLPDIATVSMQIGIDTPYRFYATWRHYGWSSFEEVRVQPATGPALVDEQDYRDTWSMALGADYDVSDKLTVRAGTMFDQTPVTDEHRGFRIPDGDRTWLSAGASYDLGHFTANLSYAHVWVASASVDVTETVYAGSPAAIDIRRLARSTGSVNILAASIASRF</sequence>
<evidence type="ECO:0000256" key="6">
    <source>
        <dbReference type="ARBA" id="ARBA00023136"/>
    </source>
</evidence>
<dbReference type="Proteomes" id="UP000254101">
    <property type="component" value="Unassembled WGS sequence"/>
</dbReference>
<reference evidence="9 10" key="1">
    <citation type="submission" date="2018-07" db="EMBL/GenBank/DDBJ databases">
        <title>Erythrobacter nanhaiensis sp. nov., a novel member of the genus Erythrobacter isolated from the South China Sea.</title>
        <authorList>
            <person name="Chen X."/>
            <person name="Liu J."/>
        </authorList>
    </citation>
    <scope>NUCLEOTIDE SEQUENCE [LARGE SCALE GENOMIC DNA]</scope>
    <source>
        <strain evidence="9 10">S-5</strain>
    </source>
</reference>
<keyword evidence="10" id="KW-1185">Reference proteome</keyword>
<feature type="signal peptide" evidence="8">
    <location>
        <begin position="1"/>
        <end position="26"/>
    </location>
</feature>
<evidence type="ECO:0000256" key="1">
    <source>
        <dbReference type="ARBA" id="ARBA00004571"/>
    </source>
</evidence>
<dbReference type="PANTHER" id="PTHR35093">
    <property type="entry name" value="OUTER MEMBRANE PROTEIN NMB0088-RELATED"/>
    <property type="match status" value="1"/>
</dbReference>
<dbReference type="SUPFAM" id="SSF56935">
    <property type="entry name" value="Porins"/>
    <property type="match status" value="1"/>
</dbReference>
<evidence type="ECO:0000313" key="10">
    <source>
        <dbReference type="Proteomes" id="UP000254101"/>
    </source>
</evidence>
<accession>A0A395LI87</accession>
<evidence type="ECO:0000256" key="3">
    <source>
        <dbReference type="ARBA" id="ARBA00022452"/>
    </source>
</evidence>
<comment type="similarity">
    <text evidence="2">Belongs to the OmpP1/FadL family.</text>
</comment>
<evidence type="ECO:0000256" key="4">
    <source>
        <dbReference type="ARBA" id="ARBA00022692"/>
    </source>
</evidence>
<dbReference type="AlphaFoldDB" id="A0A395LI87"/>
<dbReference type="EMBL" id="QRBB01000001">
    <property type="protein sequence ID" value="RDS76349.1"/>
    <property type="molecule type" value="Genomic_DNA"/>
</dbReference>
<evidence type="ECO:0000256" key="5">
    <source>
        <dbReference type="ARBA" id="ARBA00022729"/>
    </source>
</evidence>
<dbReference type="PANTHER" id="PTHR35093:SF8">
    <property type="entry name" value="OUTER MEMBRANE PROTEIN NMB0088-RELATED"/>
    <property type="match status" value="1"/>
</dbReference>
<dbReference type="RefSeq" id="WP_115490582.1">
    <property type="nucleotide sequence ID" value="NZ_JACHWW010000001.1"/>
</dbReference>
<comment type="caution">
    <text evidence="9">The sequence shown here is derived from an EMBL/GenBank/DDBJ whole genome shotgun (WGS) entry which is preliminary data.</text>
</comment>
<organism evidence="9 10">
    <name type="scientific">Alteriqipengyuania lutimaris</name>
    <dbReference type="NCBI Taxonomy" id="1538146"/>
    <lineage>
        <taxon>Bacteria</taxon>
        <taxon>Pseudomonadati</taxon>
        <taxon>Pseudomonadota</taxon>
        <taxon>Alphaproteobacteria</taxon>
        <taxon>Sphingomonadales</taxon>
        <taxon>Erythrobacteraceae</taxon>
        <taxon>Alteriqipengyuania</taxon>
    </lineage>
</organism>
<dbReference type="Gene3D" id="2.40.160.60">
    <property type="entry name" value="Outer membrane protein transport protein (OMPP1/FadL/TodX)"/>
    <property type="match status" value="1"/>
</dbReference>
<dbReference type="GO" id="GO:0009279">
    <property type="term" value="C:cell outer membrane"/>
    <property type="evidence" value="ECO:0007669"/>
    <property type="project" value="UniProtKB-SubCell"/>
</dbReference>
<keyword evidence="7" id="KW-0998">Cell outer membrane</keyword>
<dbReference type="Pfam" id="PF03349">
    <property type="entry name" value="Toluene_X"/>
    <property type="match status" value="1"/>
</dbReference>
<evidence type="ECO:0000256" key="7">
    <source>
        <dbReference type="ARBA" id="ARBA00023237"/>
    </source>
</evidence>
<dbReference type="OrthoDB" id="19849at2"/>
<dbReference type="InterPro" id="IPR005017">
    <property type="entry name" value="OMPP1/FadL/TodX"/>
</dbReference>
<gene>
    <name evidence="9" type="ORF">DL238_01135</name>
</gene>
<keyword evidence="6" id="KW-0472">Membrane</keyword>